<dbReference type="KEGG" id="echi:FKX85_20040"/>
<evidence type="ECO:0000313" key="1">
    <source>
        <dbReference type="EMBL" id="QDH81195.1"/>
    </source>
</evidence>
<dbReference type="EMBL" id="CP041253">
    <property type="protein sequence ID" value="QDH81195.1"/>
    <property type="molecule type" value="Genomic_DNA"/>
</dbReference>
<proteinExistence type="predicted"/>
<reference evidence="1 2" key="1">
    <citation type="submission" date="2019-06" db="EMBL/GenBank/DDBJ databases">
        <title>Echinicola alkalisoli sp. nov. isolated from saline soil.</title>
        <authorList>
            <person name="Sun J.-Q."/>
            <person name="Xu L."/>
        </authorList>
    </citation>
    <scope>NUCLEOTIDE SEQUENCE [LARGE SCALE GENOMIC DNA]</scope>
    <source>
        <strain evidence="1 2">LN3S3</strain>
    </source>
</reference>
<sequence length="68" mass="7609">MPQSARRLFPVMAKVDSAFSWGDIAIRASGLNLGMAFGRAKVAIVFRGKDQRGMVPRNYFFTGVRSNW</sequence>
<keyword evidence="2" id="KW-1185">Reference proteome</keyword>
<evidence type="ECO:0000313" key="2">
    <source>
        <dbReference type="Proteomes" id="UP000316614"/>
    </source>
</evidence>
<organism evidence="1 2">
    <name type="scientific">Echinicola soli</name>
    <dbReference type="NCBI Taxonomy" id="2591634"/>
    <lineage>
        <taxon>Bacteria</taxon>
        <taxon>Pseudomonadati</taxon>
        <taxon>Bacteroidota</taxon>
        <taxon>Cytophagia</taxon>
        <taxon>Cytophagales</taxon>
        <taxon>Cyclobacteriaceae</taxon>
        <taxon>Echinicola</taxon>
    </lineage>
</organism>
<gene>
    <name evidence="1" type="ORF">FKX85_20040</name>
</gene>
<protein>
    <submittedName>
        <fullName evidence="1">Uncharacterized protein</fullName>
    </submittedName>
</protein>
<dbReference type="Proteomes" id="UP000316614">
    <property type="component" value="Chromosome"/>
</dbReference>
<dbReference type="AlphaFoldDB" id="A0A514CN04"/>
<accession>A0A514CN04</accession>
<name>A0A514CN04_9BACT</name>
<dbReference type="RefSeq" id="WP_141616410.1">
    <property type="nucleotide sequence ID" value="NZ_CP041253.1"/>
</dbReference>